<keyword evidence="2" id="KW-1185">Reference proteome</keyword>
<evidence type="ECO:0000313" key="2">
    <source>
        <dbReference type="Proteomes" id="UP000642107"/>
    </source>
</evidence>
<organism evidence="1 2">
    <name type="scientific">Flavimobilis rhizosphaerae</name>
    <dbReference type="NCBI Taxonomy" id="2775421"/>
    <lineage>
        <taxon>Bacteria</taxon>
        <taxon>Bacillati</taxon>
        <taxon>Actinomycetota</taxon>
        <taxon>Actinomycetes</taxon>
        <taxon>Micrococcales</taxon>
        <taxon>Jonesiaceae</taxon>
        <taxon>Flavimobilis</taxon>
    </lineage>
</organism>
<dbReference type="EMBL" id="JACZDF010000013">
    <property type="protein sequence ID" value="MBD9700482.1"/>
    <property type="molecule type" value="Genomic_DNA"/>
</dbReference>
<evidence type="ECO:0000313" key="1">
    <source>
        <dbReference type="EMBL" id="MBD9700482.1"/>
    </source>
</evidence>
<accession>A0ABR9DVW8</accession>
<dbReference type="Proteomes" id="UP000642107">
    <property type="component" value="Unassembled WGS sequence"/>
</dbReference>
<gene>
    <name evidence="1" type="ORF">IGS67_13485</name>
</gene>
<dbReference type="RefSeq" id="WP_192282214.1">
    <property type="nucleotide sequence ID" value="NZ_JACZDF010000013.1"/>
</dbReference>
<comment type="caution">
    <text evidence="1">The sequence shown here is derived from an EMBL/GenBank/DDBJ whole genome shotgun (WGS) entry which is preliminary data.</text>
</comment>
<proteinExistence type="predicted"/>
<reference evidence="1 2" key="1">
    <citation type="submission" date="2020-09" db="EMBL/GenBank/DDBJ databases">
        <title>Flavimobilis rhizosphaerae sp. nov., isolated from rhizosphere soil of Spartina alterniflora.</title>
        <authorList>
            <person name="Hanqin C."/>
        </authorList>
    </citation>
    <scope>NUCLEOTIDE SEQUENCE [LARGE SCALE GENOMIC DNA]</scope>
    <source>
        <strain evidence="1 2">GY 10621</strain>
    </source>
</reference>
<sequence length="132" mass="14343">MTYQGAHDRVTGLHGPARRWQCVACGIRADEWAMLPDAPAPLLDPATGCLYSTDPQDYRPMCVMCHRLLDARARRARLALEVDPAEVLPGLGSPSFVQAPASTRAPMTRYAEPVAVVAPALEPLPLPELEDL</sequence>
<evidence type="ECO:0008006" key="3">
    <source>
        <dbReference type="Google" id="ProtNLM"/>
    </source>
</evidence>
<name>A0ABR9DVW8_9MICO</name>
<protein>
    <recommendedName>
        <fullName evidence="3">HNH endonuclease</fullName>
    </recommendedName>
</protein>